<dbReference type="InterPro" id="IPR026037">
    <property type="entry name" value="PgpA"/>
</dbReference>
<organism evidence="3">
    <name type="scientific">marine metagenome</name>
    <dbReference type="NCBI Taxonomy" id="408172"/>
    <lineage>
        <taxon>unclassified sequences</taxon>
        <taxon>metagenomes</taxon>
        <taxon>ecological metagenomes</taxon>
    </lineage>
</organism>
<feature type="domain" description="YutG/PgpA" evidence="2">
    <location>
        <begin position="7"/>
        <end position="141"/>
    </location>
</feature>
<evidence type="ECO:0000256" key="1">
    <source>
        <dbReference type="SAM" id="Phobius"/>
    </source>
</evidence>
<reference evidence="3" key="1">
    <citation type="submission" date="2018-05" db="EMBL/GenBank/DDBJ databases">
        <authorList>
            <person name="Lanie J.A."/>
            <person name="Ng W.-L."/>
            <person name="Kazmierczak K.M."/>
            <person name="Andrzejewski T.M."/>
            <person name="Davidsen T.M."/>
            <person name="Wayne K.J."/>
            <person name="Tettelin H."/>
            <person name="Glass J.I."/>
            <person name="Rusch D."/>
            <person name="Podicherti R."/>
            <person name="Tsui H.-C.T."/>
            <person name="Winkler M.E."/>
        </authorList>
    </citation>
    <scope>NUCLEOTIDE SEQUENCE</scope>
</reference>
<sequence>MNILTRVIATGCYTGYVPKAPGSAGSALAVLIIWAMPPVAPLYYLTVTVLLIPVGIWAAGQAEKEFGHDAGPIVIDEMIGVFITCALVPHTPLVLGLGFVLFRFLDIAKPFPVNRSQNLPGGLGVVVDDILAAVYAHLVLRSVLVFL</sequence>
<dbReference type="PANTHER" id="PTHR36305">
    <property type="entry name" value="PHOSPHATIDYLGLYCEROPHOSPHATASE A"/>
    <property type="match status" value="1"/>
</dbReference>
<dbReference type="AlphaFoldDB" id="A0A382ZTW8"/>
<dbReference type="GO" id="GO:0008962">
    <property type="term" value="F:phosphatidylglycerophosphatase activity"/>
    <property type="evidence" value="ECO:0007669"/>
    <property type="project" value="InterPro"/>
</dbReference>
<dbReference type="EMBL" id="UINC01186477">
    <property type="protein sequence ID" value="SVD98719.1"/>
    <property type="molecule type" value="Genomic_DNA"/>
</dbReference>
<dbReference type="Pfam" id="PF04608">
    <property type="entry name" value="PgpA"/>
    <property type="match status" value="1"/>
</dbReference>
<gene>
    <name evidence="3" type="ORF">METZ01_LOCUS451573</name>
</gene>
<feature type="transmembrane region" description="Helical" evidence="1">
    <location>
        <begin position="20"/>
        <end position="36"/>
    </location>
</feature>
<dbReference type="SUPFAM" id="SSF101307">
    <property type="entry name" value="YutG-like"/>
    <property type="match status" value="1"/>
</dbReference>
<dbReference type="CDD" id="cd06971">
    <property type="entry name" value="PgpA"/>
    <property type="match status" value="1"/>
</dbReference>
<keyword evidence="1" id="KW-1133">Transmembrane helix</keyword>
<accession>A0A382ZTW8</accession>
<dbReference type="PIRSF" id="PIRSF006162">
    <property type="entry name" value="PgpA"/>
    <property type="match status" value="1"/>
</dbReference>
<protein>
    <recommendedName>
        <fullName evidence="2">YutG/PgpA domain-containing protein</fullName>
    </recommendedName>
</protein>
<dbReference type="GO" id="GO:0006629">
    <property type="term" value="P:lipid metabolic process"/>
    <property type="evidence" value="ECO:0007669"/>
    <property type="project" value="InterPro"/>
</dbReference>
<evidence type="ECO:0000313" key="3">
    <source>
        <dbReference type="EMBL" id="SVD98719.1"/>
    </source>
</evidence>
<evidence type="ECO:0000259" key="2">
    <source>
        <dbReference type="Pfam" id="PF04608"/>
    </source>
</evidence>
<name>A0A382ZTW8_9ZZZZ</name>
<feature type="transmembrane region" description="Helical" evidence="1">
    <location>
        <begin position="81"/>
        <end position="105"/>
    </location>
</feature>
<dbReference type="InterPro" id="IPR007686">
    <property type="entry name" value="YutG/PgpA"/>
</dbReference>
<proteinExistence type="predicted"/>
<keyword evidence="1" id="KW-0472">Membrane</keyword>
<dbReference type="PANTHER" id="PTHR36305:SF1">
    <property type="entry name" value="PHOSPHATIDYLGLYCEROPHOSPHATASE A"/>
    <property type="match status" value="1"/>
</dbReference>
<keyword evidence="1" id="KW-0812">Transmembrane</keyword>
<dbReference type="InterPro" id="IPR036681">
    <property type="entry name" value="PgpA-like_sf"/>
</dbReference>
<feature type="transmembrane region" description="Helical" evidence="1">
    <location>
        <begin position="42"/>
        <end position="60"/>
    </location>
</feature>